<evidence type="ECO:0000313" key="2">
    <source>
        <dbReference type="EMBL" id="MDZ7542392.1"/>
    </source>
</evidence>
<dbReference type="Proteomes" id="UP001288944">
    <property type="component" value="Unassembled WGS sequence"/>
</dbReference>
<feature type="signal peptide" evidence="1">
    <location>
        <begin position="1"/>
        <end position="21"/>
    </location>
</feature>
<gene>
    <name evidence="2" type="ORF">GNF83_14470</name>
</gene>
<organism evidence="2 3">
    <name type="scientific">Clostridium perfringens</name>
    <dbReference type="NCBI Taxonomy" id="1502"/>
    <lineage>
        <taxon>Bacteria</taxon>
        <taxon>Bacillati</taxon>
        <taxon>Bacillota</taxon>
        <taxon>Clostridia</taxon>
        <taxon>Eubacteriales</taxon>
        <taxon>Clostridiaceae</taxon>
        <taxon>Clostridium</taxon>
    </lineage>
</organism>
<comment type="caution">
    <text evidence="2">The sequence shown here is derived from an EMBL/GenBank/DDBJ whole genome shotgun (WGS) entry which is preliminary data.</text>
</comment>
<protein>
    <submittedName>
        <fullName evidence="2">Uncharacterized protein</fullName>
    </submittedName>
</protein>
<sequence length="105" mass="11951">MKKFISVILVSLFLNFNIAKAQPNPVTNVYTEGVYKVSDFNLPSGHEFIIQNISNKEQLYVQVFNEDLITMQAIRLNPSSQKYNLIPLSPNYRIVIIGDGKLFVS</sequence>
<feature type="chain" id="PRO_5043959365" evidence="1">
    <location>
        <begin position="22"/>
        <end position="105"/>
    </location>
</feature>
<dbReference type="EMBL" id="WNUR01000122">
    <property type="protein sequence ID" value="MDZ7542392.1"/>
    <property type="molecule type" value="Genomic_DNA"/>
</dbReference>
<reference evidence="2" key="1">
    <citation type="submission" date="2019-11" db="EMBL/GenBank/DDBJ databases">
        <title>Characterization of Clostridium perfringens isolates from swine manure treated agricultural soils.</title>
        <authorList>
            <person name="Wushke S.T."/>
        </authorList>
    </citation>
    <scope>NUCLEOTIDE SEQUENCE</scope>
    <source>
        <strain evidence="2">X62</strain>
    </source>
</reference>
<evidence type="ECO:0000313" key="3">
    <source>
        <dbReference type="Proteomes" id="UP001288944"/>
    </source>
</evidence>
<name>A0AAW9KC29_CLOPF</name>
<accession>A0AAW9KC29</accession>
<dbReference type="AlphaFoldDB" id="A0AAW9KC29"/>
<proteinExistence type="predicted"/>
<keyword evidence="1" id="KW-0732">Signal</keyword>
<evidence type="ECO:0000256" key="1">
    <source>
        <dbReference type="SAM" id="SignalP"/>
    </source>
</evidence>